<dbReference type="InterPro" id="IPR017941">
    <property type="entry name" value="Rieske_2Fe-2S"/>
</dbReference>
<name>A0A4V3CSG4_9BURK</name>
<dbReference type="SUPFAM" id="SSF50022">
    <property type="entry name" value="ISP domain"/>
    <property type="match status" value="1"/>
</dbReference>
<dbReference type="PANTHER" id="PTHR43756">
    <property type="entry name" value="CHOLINE MONOOXYGENASE, CHLOROPLASTIC"/>
    <property type="match status" value="1"/>
</dbReference>
<keyword evidence="3" id="KW-0479">Metal-binding</keyword>
<evidence type="ECO:0000256" key="5">
    <source>
        <dbReference type="ARBA" id="ARBA00023004"/>
    </source>
</evidence>
<dbReference type="CDD" id="cd03469">
    <property type="entry name" value="Rieske_RO_Alpha_N"/>
    <property type="match status" value="1"/>
</dbReference>
<dbReference type="RefSeq" id="WP_133703929.1">
    <property type="nucleotide sequence ID" value="NZ_SNXS01000016.1"/>
</dbReference>
<evidence type="ECO:0000256" key="6">
    <source>
        <dbReference type="ARBA" id="ARBA00023014"/>
    </source>
</evidence>
<comment type="similarity">
    <text evidence="1">Belongs to the bacterial ring-hydroxylating dioxygenase alpha subunit family.</text>
</comment>
<dbReference type="AlphaFoldDB" id="A0A4V3CSG4"/>
<evidence type="ECO:0000256" key="2">
    <source>
        <dbReference type="ARBA" id="ARBA00022714"/>
    </source>
</evidence>
<dbReference type="InterPro" id="IPR001663">
    <property type="entry name" value="Rng_hydr_dOase-A"/>
</dbReference>
<dbReference type="InParanoid" id="A0A4V3CSG4"/>
<evidence type="ECO:0000256" key="4">
    <source>
        <dbReference type="ARBA" id="ARBA00023002"/>
    </source>
</evidence>
<evidence type="ECO:0000313" key="8">
    <source>
        <dbReference type="EMBL" id="TDP60432.1"/>
    </source>
</evidence>
<keyword evidence="2" id="KW-0001">2Fe-2S</keyword>
<gene>
    <name evidence="8" type="ORF">DES47_11631</name>
</gene>
<dbReference type="EMBL" id="SNXS01000016">
    <property type="protein sequence ID" value="TDP60432.1"/>
    <property type="molecule type" value="Genomic_DNA"/>
</dbReference>
<dbReference type="PROSITE" id="PS51296">
    <property type="entry name" value="RIESKE"/>
    <property type="match status" value="1"/>
</dbReference>
<organism evidence="8 9">
    <name type="scientific">Roseateles toxinivorans</name>
    <dbReference type="NCBI Taxonomy" id="270368"/>
    <lineage>
        <taxon>Bacteria</taxon>
        <taxon>Pseudomonadati</taxon>
        <taxon>Pseudomonadota</taxon>
        <taxon>Betaproteobacteria</taxon>
        <taxon>Burkholderiales</taxon>
        <taxon>Sphaerotilaceae</taxon>
        <taxon>Roseateles</taxon>
    </lineage>
</organism>
<dbReference type="GO" id="GO:0016491">
    <property type="term" value="F:oxidoreductase activity"/>
    <property type="evidence" value="ECO:0007669"/>
    <property type="project" value="UniProtKB-KW"/>
</dbReference>
<dbReference type="InterPro" id="IPR036922">
    <property type="entry name" value="Rieske_2Fe-2S_sf"/>
</dbReference>
<keyword evidence="6" id="KW-0411">Iron-sulfur</keyword>
<comment type="caution">
    <text evidence="8">The sequence shown here is derived from an EMBL/GenBank/DDBJ whole genome shotgun (WGS) entry which is preliminary data.</text>
</comment>
<evidence type="ECO:0000313" key="9">
    <source>
        <dbReference type="Proteomes" id="UP000295361"/>
    </source>
</evidence>
<sequence length="128" mass="14371">MVRQADGSLRVFHNVCRHRGMALATEPRQALRSITCPRHGWSYALDGALRHTTHVVGEGQYRCPGFEASELGLVEVRSARWNDFVLVNLDGRAPPLREHIAPLCDLLDGIELEGLRLIAAWQHHYPGN</sequence>
<dbReference type="PANTHER" id="PTHR43756:SF5">
    <property type="entry name" value="CHOLINE MONOOXYGENASE, CHLOROPLASTIC"/>
    <property type="match status" value="1"/>
</dbReference>
<dbReference type="OrthoDB" id="9790995at2"/>
<dbReference type="PRINTS" id="PR00090">
    <property type="entry name" value="RNGDIOXGNASE"/>
</dbReference>
<accession>A0A4V3CSG4</accession>
<keyword evidence="5" id="KW-0408">Iron</keyword>
<keyword evidence="4" id="KW-0560">Oxidoreductase</keyword>
<dbReference type="Proteomes" id="UP000295361">
    <property type="component" value="Unassembled WGS sequence"/>
</dbReference>
<reference evidence="8 9" key="1">
    <citation type="submission" date="2019-03" db="EMBL/GenBank/DDBJ databases">
        <title>Genomic Encyclopedia of Type Strains, Phase IV (KMG-IV): sequencing the most valuable type-strain genomes for metagenomic binning, comparative biology and taxonomic classification.</title>
        <authorList>
            <person name="Goeker M."/>
        </authorList>
    </citation>
    <scope>NUCLEOTIDE SEQUENCE [LARGE SCALE GENOMIC DNA]</scope>
    <source>
        <strain evidence="8 9">DSM 16998</strain>
    </source>
</reference>
<dbReference type="GO" id="GO:0046872">
    <property type="term" value="F:metal ion binding"/>
    <property type="evidence" value="ECO:0007669"/>
    <property type="project" value="UniProtKB-KW"/>
</dbReference>
<evidence type="ECO:0000256" key="1">
    <source>
        <dbReference type="ARBA" id="ARBA00008751"/>
    </source>
</evidence>
<keyword evidence="9" id="KW-1185">Reference proteome</keyword>
<evidence type="ECO:0000256" key="3">
    <source>
        <dbReference type="ARBA" id="ARBA00022723"/>
    </source>
</evidence>
<dbReference type="GO" id="GO:0051537">
    <property type="term" value="F:2 iron, 2 sulfur cluster binding"/>
    <property type="evidence" value="ECO:0007669"/>
    <property type="project" value="UniProtKB-KW"/>
</dbReference>
<protein>
    <submittedName>
        <fullName evidence="8">Rieske-like 2Fe-2S protein</fullName>
    </submittedName>
</protein>
<feature type="domain" description="Rieske" evidence="7">
    <location>
        <begin position="1"/>
        <end position="87"/>
    </location>
</feature>
<dbReference type="Gene3D" id="2.102.10.10">
    <property type="entry name" value="Rieske [2Fe-2S] iron-sulphur domain"/>
    <property type="match status" value="1"/>
</dbReference>
<evidence type="ECO:0000259" key="7">
    <source>
        <dbReference type="PROSITE" id="PS51296"/>
    </source>
</evidence>
<dbReference type="Pfam" id="PF00355">
    <property type="entry name" value="Rieske"/>
    <property type="match status" value="1"/>
</dbReference>
<proteinExistence type="inferred from homology"/>